<dbReference type="OrthoDB" id="9801588at2"/>
<dbReference type="CDD" id="cd01324">
    <property type="entry name" value="cbb3_Oxidase_CcoQ"/>
    <property type="match status" value="1"/>
</dbReference>
<feature type="transmembrane region" description="Helical" evidence="2">
    <location>
        <begin position="14"/>
        <end position="31"/>
    </location>
</feature>
<proteinExistence type="predicted"/>
<protein>
    <submittedName>
        <fullName evidence="3">Cytochrome c oxidase cbb3-type subunit 4</fullName>
    </submittedName>
</protein>
<organism evidence="3 4">
    <name type="scientific">Ruegeria marina</name>
    <dbReference type="NCBI Taxonomy" id="639004"/>
    <lineage>
        <taxon>Bacteria</taxon>
        <taxon>Pseudomonadati</taxon>
        <taxon>Pseudomonadota</taxon>
        <taxon>Alphaproteobacteria</taxon>
        <taxon>Rhodobacterales</taxon>
        <taxon>Roseobacteraceae</taxon>
        <taxon>Ruegeria</taxon>
    </lineage>
</organism>
<feature type="region of interest" description="Disordered" evidence="1">
    <location>
        <begin position="38"/>
        <end position="61"/>
    </location>
</feature>
<gene>
    <name evidence="3" type="ORF">SAMN04488239_11425</name>
</gene>
<keyword evidence="2" id="KW-0472">Membrane</keyword>
<dbReference type="InterPro" id="IPR008621">
    <property type="entry name" value="Cbb3-typ_cyt_oxidase_comp"/>
</dbReference>
<dbReference type="AlphaFoldDB" id="A0A1G7A6U3"/>
<sequence>MEQYTLLRQFADSWMLLALFAFFIGVILWVFRPGASKSYSDTANIPFRHQDKPATSKEARQ</sequence>
<keyword evidence="4" id="KW-1185">Reference proteome</keyword>
<dbReference type="Pfam" id="PF05545">
    <property type="entry name" value="FixQ"/>
    <property type="match status" value="1"/>
</dbReference>
<accession>A0A1G7A6U3</accession>
<keyword evidence="2" id="KW-0812">Transmembrane</keyword>
<evidence type="ECO:0000256" key="1">
    <source>
        <dbReference type="SAM" id="MobiDB-lite"/>
    </source>
</evidence>
<reference evidence="4" key="1">
    <citation type="submission" date="2016-10" db="EMBL/GenBank/DDBJ databases">
        <authorList>
            <person name="Varghese N."/>
            <person name="Submissions S."/>
        </authorList>
    </citation>
    <scope>NUCLEOTIDE SEQUENCE [LARGE SCALE GENOMIC DNA]</scope>
    <source>
        <strain evidence="4">CGMCC 1.9108</strain>
    </source>
</reference>
<evidence type="ECO:0000256" key="2">
    <source>
        <dbReference type="SAM" id="Phobius"/>
    </source>
</evidence>
<feature type="compositionally biased region" description="Basic and acidic residues" evidence="1">
    <location>
        <begin position="48"/>
        <end position="61"/>
    </location>
</feature>
<dbReference type="STRING" id="639004.SAMN04488239_11425"/>
<dbReference type="EMBL" id="FMZV01000014">
    <property type="protein sequence ID" value="SDE10510.1"/>
    <property type="molecule type" value="Genomic_DNA"/>
</dbReference>
<evidence type="ECO:0000313" key="3">
    <source>
        <dbReference type="EMBL" id="SDE10510.1"/>
    </source>
</evidence>
<dbReference type="RefSeq" id="WP_093034686.1">
    <property type="nucleotide sequence ID" value="NZ_FMZV01000014.1"/>
</dbReference>
<dbReference type="Proteomes" id="UP000199628">
    <property type="component" value="Unassembled WGS sequence"/>
</dbReference>
<evidence type="ECO:0000313" key="4">
    <source>
        <dbReference type="Proteomes" id="UP000199628"/>
    </source>
</evidence>
<name>A0A1G7A6U3_9RHOB</name>
<keyword evidence="2" id="KW-1133">Transmembrane helix</keyword>